<keyword evidence="3" id="KW-1185">Reference proteome</keyword>
<reference evidence="2 3" key="1">
    <citation type="submission" date="2011-11" db="EMBL/GenBank/DDBJ databases">
        <title>Complete sequence of Granulicella mallensis MP5ACTX8.</title>
        <authorList>
            <consortium name="US DOE Joint Genome Institute"/>
            <person name="Lucas S."/>
            <person name="Copeland A."/>
            <person name="Lapidus A."/>
            <person name="Cheng J.-F."/>
            <person name="Goodwin L."/>
            <person name="Pitluck S."/>
            <person name="Peters L."/>
            <person name="Lu M."/>
            <person name="Detter J.C."/>
            <person name="Han C."/>
            <person name="Tapia R."/>
            <person name="Land M."/>
            <person name="Hauser L."/>
            <person name="Kyrpides N."/>
            <person name="Ivanova N."/>
            <person name="Mikhailova N."/>
            <person name="Pagani I."/>
            <person name="Rawat S."/>
            <person name="Mannisto M."/>
            <person name="Haggblom M."/>
            <person name="Woyke T."/>
        </authorList>
    </citation>
    <scope>NUCLEOTIDE SEQUENCE [LARGE SCALE GENOMIC DNA]</scope>
    <source>
        <strain evidence="3">ATCC BAA-1857 / DSM 23137 / MP5ACTX8</strain>
    </source>
</reference>
<dbReference type="KEGG" id="gma:AciX8_4751"/>
<gene>
    <name evidence="2" type="ordered locus">AciX8_4751</name>
</gene>
<dbReference type="AlphaFoldDB" id="G8NXM5"/>
<feature type="signal peptide" evidence="1">
    <location>
        <begin position="1"/>
        <end position="24"/>
    </location>
</feature>
<sequence length="584" mass="66852" precursor="true">MRICPRVLWVFFVSAALSGALVHAAPAAPSTDSNARMPSLIEQFSADRMSLNRAYPLSISPSHMARFTRFYQDELVTLSAVDFNALSQEDRVDYLLLKNCLTANLHQLAIQKHQIEEMQPLLPFAAGIEELLDKKRLMQRPDAEKDAALLAEMVKQIDAARKQFDPKTEGHAKIDPVVANRAVIATHELSEALHDWFGQYNGYDPTFSWWVDVPYKDADKELTAYSGFLKEKLIGIAADDKTTIIGDPVGRDALLNQLSDDMIPYTPEELISIAQTEYDWCMKEMLKASHEMGYGDNWQAAVEKVKQMHVPPGEQPELIRKLVVEGSDFVKKNDLVTVPPLADETWTMIMMTPQRQLVNPFFTGGNEISVSYPTDTMTYEQREMSMRGNNIPFAHATAFHEMIPGHFLQFYMNARYRTYRRPFSTPFWGEGNALWWEMLFYEKGFESTPEERVGALVWRMHRSARVLFTMNFHLGKWTPQQCVKFLIDNVGFDSENALAEVRRSFDGSVGPLYQCSYLMGALQFRAMHHELVDSHKMTDRQFHDAILHEGAMPIEMLRADLENVKLTADFQTSWKFYGDHPTHP</sequence>
<dbReference type="Proteomes" id="UP000007113">
    <property type="component" value="Chromosome"/>
</dbReference>
<dbReference type="Pfam" id="PF05960">
    <property type="entry name" value="DUF885"/>
    <property type="match status" value="1"/>
</dbReference>
<accession>G8NXM5</accession>
<dbReference type="HOGENOM" id="CLU_035441_0_0_0"/>
<evidence type="ECO:0000313" key="3">
    <source>
        <dbReference type="Proteomes" id="UP000007113"/>
    </source>
</evidence>
<dbReference type="STRING" id="682795.AciX8_4751"/>
<evidence type="ECO:0000256" key="1">
    <source>
        <dbReference type="SAM" id="SignalP"/>
    </source>
</evidence>
<dbReference type="PANTHER" id="PTHR33361">
    <property type="entry name" value="GLR0591 PROTEIN"/>
    <property type="match status" value="1"/>
</dbReference>
<keyword evidence="1" id="KW-0732">Signal</keyword>
<organism evidence="2 3">
    <name type="scientific">Granulicella mallensis (strain ATCC BAA-1857 / DSM 23137 / MP5ACTX8)</name>
    <dbReference type="NCBI Taxonomy" id="682795"/>
    <lineage>
        <taxon>Bacteria</taxon>
        <taxon>Pseudomonadati</taxon>
        <taxon>Acidobacteriota</taxon>
        <taxon>Terriglobia</taxon>
        <taxon>Terriglobales</taxon>
        <taxon>Acidobacteriaceae</taxon>
        <taxon>Granulicella</taxon>
    </lineage>
</organism>
<proteinExistence type="predicted"/>
<evidence type="ECO:0008006" key="4">
    <source>
        <dbReference type="Google" id="ProtNLM"/>
    </source>
</evidence>
<protein>
    <recommendedName>
        <fullName evidence="4">DUF885 domain-containing protein</fullName>
    </recommendedName>
</protein>
<evidence type="ECO:0000313" key="2">
    <source>
        <dbReference type="EMBL" id="AEU39020.1"/>
    </source>
</evidence>
<dbReference type="PANTHER" id="PTHR33361:SF2">
    <property type="entry name" value="DUF885 DOMAIN-CONTAINING PROTEIN"/>
    <property type="match status" value="1"/>
</dbReference>
<name>G8NXM5_GRAMM</name>
<dbReference type="eggNOG" id="COG4805">
    <property type="taxonomic scope" value="Bacteria"/>
</dbReference>
<dbReference type="InterPro" id="IPR010281">
    <property type="entry name" value="DUF885"/>
</dbReference>
<dbReference type="EMBL" id="CP003130">
    <property type="protein sequence ID" value="AEU39020.1"/>
    <property type="molecule type" value="Genomic_DNA"/>
</dbReference>
<feature type="chain" id="PRO_5003513059" description="DUF885 domain-containing protein" evidence="1">
    <location>
        <begin position="25"/>
        <end position="584"/>
    </location>
</feature>